<evidence type="ECO:0000313" key="2">
    <source>
        <dbReference type="Proteomes" id="UP000237447"/>
    </source>
</evidence>
<gene>
    <name evidence="1" type="ORF">CPJ18_11100</name>
</gene>
<proteinExistence type="predicted"/>
<name>A0AAE5VPE7_9HYPH</name>
<comment type="caution">
    <text evidence="1">The sequence shown here is derived from an EMBL/GenBank/DDBJ whole genome shotgun (WGS) entry which is preliminary data.</text>
</comment>
<protein>
    <submittedName>
        <fullName evidence="1">Uncharacterized protein</fullName>
    </submittedName>
</protein>
<dbReference type="Gene3D" id="3.40.50.1010">
    <property type="entry name" value="5'-nuclease"/>
    <property type="match status" value="1"/>
</dbReference>
<dbReference type="Proteomes" id="UP000237447">
    <property type="component" value="Unassembled WGS sequence"/>
</dbReference>
<dbReference type="AlphaFoldDB" id="A0AAE5VPE7"/>
<evidence type="ECO:0000313" key="1">
    <source>
        <dbReference type="EMBL" id="POO51113.1"/>
    </source>
</evidence>
<reference evidence="1 2" key="1">
    <citation type="journal article" date="2018" name="Syst. Appl. Microbiol.">
        <title>Agrobacterium rosae sp. nov., isolated from galls on different agricultural crops.</title>
        <authorList>
            <person name="Kuzmanovic N."/>
            <person name="Pulawska J."/>
            <person name="Smalla K."/>
            <person name="Nesme X."/>
        </authorList>
    </citation>
    <scope>NUCLEOTIDE SEQUENCE [LARGE SCALE GENOMIC DNA]</scope>
    <source>
        <strain evidence="1 2">NCPPB 1650</strain>
    </source>
</reference>
<accession>A0AAE5VPE7</accession>
<sequence length="134" mass="14732">MDLLCGVPEVKEFADGVPRGGVYLSVVSLGVVDGAIRETGVTEGRDQLDRLFRRVLSMARTHSTVEVFGEPAASIWAKLSALDLQVDDDGMRHLSDLERMVVATAIERKLVLVEQAQPYHSELPELKIVDPYAV</sequence>
<organism evidence="1 2">
    <name type="scientific">Agrobacterium rosae</name>
    <dbReference type="NCBI Taxonomy" id="1972867"/>
    <lineage>
        <taxon>Bacteria</taxon>
        <taxon>Pseudomonadati</taxon>
        <taxon>Pseudomonadota</taxon>
        <taxon>Alphaproteobacteria</taxon>
        <taxon>Hyphomicrobiales</taxon>
        <taxon>Rhizobiaceae</taxon>
        <taxon>Rhizobium/Agrobacterium group</taxon>
        <taxon>Agrobacterium</taxon>
    </lineage>
</organism>
<dbReference type="EMBL" id="NXEJ01000006">
    <property type="protein sequence ID" value="POO51113.1"/>
    <property type="molecule type" value="Genomic_DNA"/>
</dbReference>